<evidence type="ECO:0000256" key="2">
    <source>
        <dbReference type="ARBA" id="ARBA00018329"/>
    </source>
</evidence>
<dbReference type="AlphaFoldDB" id="A0A512C1Y5"/>
<comment type="caution">
    <text evidence="10">The sequence shown here is derived from an EMBL/GenBank/DDBJ whole genome shotgun (WGS) entry which is preliminary data.</text>
</comment>
<dbReference type="PANTHER" id="PTHR33175:SF2">
    <property type="entry name" value="INTEGRATION HOST FACTOR SUBUNIT ALPHA"/>
    <property type="match status" value="1"/>
</dbReference>
<comment type="subunit">
    <text evidence="8">Heterodimer of an alpha and a beta chain.</text>
</comment>
<name>A0A512C1Y5_9HYPH</name>
<evidence type="ECO:0000256" key="5">
    <source>
        <dbReference type="ARBA" id="ARBA00023125"/>
    </source>
</evidence>
<sequence length="103" mass="11206">MSSKNITRAELKEAVCRKVGLSQAESADMIGLVLREICDTLVAGETVKLSTFGSFVVRHKAERMGRNPKTGVEIPIHPRRVVMFKPSPVLTARINGDASDGDL</sequence>
<dbReference type="GO" id="GO:0006310">
    <property type="term" value="P:DNA recombination"/>
    <property type="evidence" value="ECO:0007669"/>
    <property type="project" value="UniProtKB-UniRule"/>
</dbReference>
<reference evidence="10 11" key="1">
    <citation type="submission" date="2019-07" db="EMBL/GenBank/DDBJ databases">
        <title>Whole genome shotgun sequence of Microvirga aerophila NBRC 106136.</title>
        <authorList>
            <person name="Hosoyama A."/>
            <person name="Uohara A."/>
            <person name="Ohji S."/>
            <person name="Ichikawa N."/>
        </authorList>
    </citation>
    <scope>NUCLEOTIDE SEQUENCE [LARGE SCALE GENOMIC DNA]</scope>
    <source>
        <strain evidence="10 11">NBRC 106136</strain>
    </source>
</reference>
<dbReference type="GO" id="GO:0009893">
    <property type="term" value="P:positive regulation of metabolic process"/>
    <property type="evidence" value="ECO:0007669"/>
    <property type="project" value="UniProtKB-ARBA"/>
</dbReference>
<evidence type="ECO:0000256" key="4">
    <source>
        <dbReference type="ARBA" id="ARBA00023015"/>
    </source>
</evidence>
<comment type="similarity">
    <text evidence="1 8 9">Belongs to the bacterial histone-like protein family.</text>
</comment>
<evidence type="ECO:0000313" key="11">
    <source>
        <dbReference type="Proteomes" id="UP000321085"/>
    </source>
</evidence>
<proteinExistence type="inferred from homology"/>
<dbReference type="InterPro" id="IPR000119">
    <property type="entry name" value="Hist_DNA-bd"/>
</dbReference>
<evidence type="ECO:0000256" key="7">
    <source>
        <dbReference type="ARBA" id="ARBA00023172"/>
    </source>
</evidence>
<dbReference type="GO" id="GO:0006355">
    <property type="term" value="P:regulation of DNA-templated transcription"/>
    <property type="evidence" value="ECO:0007669"/>
    <property type="project" value="UniProtKB-UniRule"/>
</dbReference>
<protein>
    <recommendedName>
        <fullName evidence="2 8">Integration host factor subunit alpha</fullName>
        <shortName evidence="8">IHF-alpha</shortName>
    </recommendedName>
</protein>
<dbReference type="Gene3D" id="4.10.520.10">
    <property type="entry name" value="IHF-like DNA-binding proteins"/>
    <property type="match status" value="1"/>
</dbReference>
<keyword evidence="11" id="KW-1185">Reference proteome</keyword>
<dbReference type="HAMAP" id="MF_00380">
    <property type="entry name" value="IHF_alpha"/>
    <property type="match status" value="1"/>
</dbReference>
<keyword evidence="6 8" id="KW-0804">Transcription</keyword>
<comment type="function">
    <text evidence="8">This protein is one of the two subunits of integration host factor, a specific DNA-binding protein that functions in genetic recombination as well as in transcriptional and translational control.</text>
</comment>
<evidence type="ECO:0000256" key="8">
    <source>
        <dbReference type="HAMAP-Rule" id="MF_00380"/>
    </source>
</evidence>
<dbReference type="InterPro" id="IPR010992">
    <property type="entry name" value="IHF-like_DNA-bd_dom_sf"/>
</dbReference>
<keyword evidence="4 8" id="KW-0805">Transcription regulation</keyword>
<dbReference type="PANTHER" id="PTHR33175">
    <property type="entry name" value="DNA-BINDING PROTEIN HU"/>
    <property type="match status" value="1"/>
</dbReference>
<dbReference type="PRINTS" id="PR01727">
    <property type="entry name" value="DNABINDINGHU"/>
</dbReference>
<dbReference type="GO" id="GO:0030527">
    <property type="term" value="F:structural constituent of chromatin"/>
    <property type="evidence" value="ECO:0007669"/>
    <property type="project" value="InterPro"/>
</dbReference>
<evidence type="ECO:0000256" key="9">
    <source>
        <dbReference type="RuleBase" id="RU003939"/>
    </source>
</evidence>
<evidence type="ECO:0000256" key="1">
    <source>
        <dbReference type="ARBA" id="ARBA00010529"/>
    </source>
</evidence>
<dbReference type="RefSeq" id="WP_147022898.1">
    <property type="nucleotide sequence ID" value="NZ_BJYU01000165.1"/>
</dbReference>
<dbReference type="GO" id="GO:0005829">
    <property type="term" value="C:cytosol"/>
    <property type="evidence" value="ECO:0007669"/>
    <property type="project" value="TreeGrafter"/>
</dbReference>
<evidence type="ECO:0000256" key="3">
    <source>
        <dbReference type="ARBA" id="ARBA00022845"/>
    </source>
</evidence>
<gene>
    <name evidence="10" type="primary">ihfA_2</name>
    <name evidence="8" type="synonym">himA</name>
    <name evidence="8" type="synonym">ihfA</name>
    <name evidence="10" type="ORF">MAE02_58990</name>
</gene>
<keyword evidence="3 8" id="KW-0810">Translation regulation</keyword>
<dbReference type="CDD" id="cd13835">
    <property type="entry name" value="IHF_A"/>
    <property type="match status" value="1"/>
</dbReference>
<dbReference type="GO" id="GO:0003677">
    <property type="term" value="F:DNA binding"/>
    <property type="evidence" value="ECO:0007669"/>
    <property type="project" value="UniProtKB-UniRule"/>
</dbReference>
<dbReference type="InterPro" id="IPR005684">
    <property type="entry name" value="IHF_alpha"/>
</dbReference>
<dbReference type="SMART" id="SM00411">
    <property type="entry name" value="BHL"/>
    <property type="match status" value="1"/>
</dbReference>
<accession>A0A512C1Y5</accession>
<keyword evidence="5 8" id="KW-0238">DNA-binding</keyword>
<evidence type="ECO:0000313" key="10">
    <source>
        <dbReference type="EMBL" id="GEO18203.1"/>
    </source>
</evidence>
<organism evidence="10 11">
    <name type="scientific">Microvirga aerophila</name>
    <dbReference type="NCBI Taxonomy" id="670291"/>
    <lineage>
        <taxon>Bacteria</taxon>
        <taxon>Pseudomonadati</taxon>
        <taxon>Pseudomonadota</taxon>
        <taxon>Alphaproteobacteria</taxon>
        <taxon>Hyphomicrobiales</taxon>
        <taxon>Methylobacteriaceae</taxon>
        <taxon>Microvirga</taxon>
    </lineage>
</organism>
<keyword evidence="7 8" id="KW-0233">DNA recombination</keyword>
<dbReference type="SUPFAM" id="SSF47729">
    <property type="entry name" value="IHF-like DNA-binding proteins"/>
    <property type="match status" value="1"/>
</dbReference>
<dbReference type="Proteomes" id="UP000321085">
    <property type="component" value="Unassembled WGS sequence"/>
</dbReference>
<dbReference type="Pfam" id="PF00216">
    <property type="entry name" value="Bac_DNA_binding"/>
    <property type="match status" value="1"/>
</dbReference>
<dbReference type="GO" id="GO:0006417">
    <property type="term" value="P:regulation of translation"/>
    <property type="evidence" value="ECO:0007669"/>
    <property type="project" value="UniProtKB-UniRule"/>
</dbReference>
<dbReference type="NCBIfam" id="NF001401">
    <property type="entry name" value="PRK00285.1"/>
    <property type="match status" value="1"/>
</dbReference>
<evidence type="ECO:0000256" key="6">
    <source>
        <dbReference type="ARBA" id="ARBA00023163"/>
    </source>
</evidence>
<dbReference type="EMBL" id="BJYU01000165">
    <property type="protein sequence ID" value="GEO18203.1"/>
    <property type="molecule type" value="Genomic_DNA"/>
</dbReference>